<dbReference type="AlphaFoldDB" id="A0A4S2D5M4"/>
<evidence type="ECO:0000313" key="2">
    <source>
        <dbReference type="EMBL" id="TGY36485.1"/>
    </source>
</evidence>
<accession>A0A4S2D5M4</accession>
<comment type="caution">
    <text evidence="2">The sequence shown here is derived from an EMBL/GenBank/DDBJ whole genome shotgun (WGS) entry which is preliminary data.</text>
</comment>
<keyword evidence="1" id="KW-0175">Coiled coil</keyword>
<dbReference type="PROSITE" id="PS51257">
    <property type="entry name" value="PROKAR_LIPOPROTEIN"/>
    <property type="match status" value="1"/>
</dbReference>
<sequence>MTMTKHHLTLARTLGVAIIATVGLGGCATYKDEFASINSRLDQLDVKVQGAAQSAESANQSAQQANQRLDQIEGRVQQLEKAPRRQPRG</sequence>
<reference evidence="2 3" key="1">
    <citation type="submission" date="2019-04" db="EMBL/GenBank/DDBJ databases">
        <title>Microbes associate with the intestines of laboratory mice.</title>
        <authorList>
            <person name="Navarre W."/>
            <person name="Wong E."/>
            <person name="Huang K."/>
            <person name="Tropini C."/>
            <person name="Ng K."/>
            <person name="Yu B."/>
        </authorList>
    </citation>
    <scope>NUCLEOTIDE SEQUENCE [LARGE SCALE GENOMIC DNA]</scope>
    <source>
        <strain evidence="2 3">NM62_B4-13</strain>
    </source>
</reference>
<evidence type="ECO:0008006" key="4">
    <source>
        <dbReference type="Google" id="ProtNLM"/>
    </source>
</evidence>
<protein>
    <recommendedName>
        <fullName evidence="4">Murein lipoprotein</fullName>
    </recommendedName>
</protein>
<dbReference type="Gene3D" id="1.20.1260.80">
    <property type="match status" value="1"/>
</dbReference>
<dbReference type="OrthoDB" id="6053281at2"/>
<dbReference type="Proteomes" id="UP000306631">
    <property type="component" value="Unassembled WGS sequence"/>
</dbReference>
<gene>
    <name evidence="2" type="ORF">E5352_03045</name>
</gene>
<dbReference type="EMBL" id="SRYW01000002">
    <property type="protein sequence ID" value="TGY36485.1"/>
    <property type="molecule type" value="Genomic_DNA"/>
</dbReference>
<organism evidence="2 3">
    <name type="scientific">Stenotrophomonas maltophilia</name>
    <name type="common">Pseudomonas maltophilia</name>
    <name type="synonym">Xanthomonas maltophilia</name>
    <dbReference type="NCBI Taxonomy" id="40324"/>
    <lineage>
        <taxon>Bacteria</taxon>
        <taxon>Pseudomonadati</taxon>
        <taxon>Pseudomonadota</taxon>
        <taxon>Gammaproteobacteria</taxon>
        <taxon>Lysobacterales</taxon>
        <taxon>Lysobacteraceae</taxon>
        <taxon>Stenotrophomonas</taxon>
        <taxon>Stenotrophomonas maltophilia group</taxon>
    </lineage>
</organism>
<name>A0A4S2D5M4_STEMA</name>
<evidence type="ECO:0000313" key="3">
    <source>
        <dbReference type="Proteomes" id="UP000306631"/>
    </source>
</evidence>
<dbReference type="RefSeq" id="WP_017355080.1">
    <property type="nucleotide sequence ID" value="NZ_SRYW01000002.1"/>
</dbReference>
<dbReference type="SUPFAM" id="SSF58042">
    <property type="entry name" value="Outer membrane lipoprotein"/>
    <property type="match status" value="1"/>
</dbReference>
<evidence type="ECO:0000256" key="1">
    <source>
        <dbReference type="SAM" id="Coils"/>
    </source>
</evidence>
<feature type="coiled-coil region" evidence="1">
    <location>
        <begin position="48"/>
        <end position="82"/>
    </location>
</feature>
<proteinExistence type="predicted"/>